<keyword evidence="1" id="KW-0812">Transmembrane</keyword>
<protein>
    <submittedName>
        <fullName evidence="2">Uncharacterized protein</fullName>
    </submittedName>
</protein>
<proteinExistence type="predicted"/>
<dbReference type="EMBL" id="CP001939">
    <property type="protein sequence ID" value="ADG91159.1"/>
    <property type="molecule type" value="Genomic_DNA"/>
</dbReference>
<keyword evidence="3" id="KW-1185">Reference proteome</keyword>
<reference evidence="2 3" key="1">
    <citation type="journal article" date="2010" name="Stand. Genomic Sci.">
        <title>Complete genome sequence of Thermosphaera aggregans type strain (M11TL).</title>
        <authorList>
            <person name="Spring S."/>
            <person name="Rachel R."/>
            <person name="Lapidus A."/>
            <person name="Davenport K."/>
            <person name="Tice H."/>
            <person name="Copeland A."/>
            <person name="Cheng J.F."/>
            <person name="Lucas S."/>
            <person name="Chen F."/>
            <person name="Nolan M."/>
            <person name="Bruce D."/>
            <person name="Goodwin L."/>
            <person name="Pitluck S."/>
            <person name="Ivanova N."/>
            <person name="Mavromatis K."/>
            <person name="Ovchinnikova G."/>
            <person name="Pati A."/>
            <person name="Chen A."/>
            <person name="Palaniappan K."/>
            <person name="Land M."/>
            <person name="Hauser L."/>
            <person name="Chang Y.J."/>
            <person name="Jeffries C.C."/>
            <person name="Brettin T."/>
            <person name="Detter J.C."/>
            <person name="Tapia R."/>
            <person name="Han C."/>
            <person name="Heimerl T."/>
            <person name="Weikl F."/>
            <person name="Brambilla E."/>
            <person name="Goker M."/>
            <person name="Bristow J."/>
            <person name="Eisen J.A."/>
            <person name="Markowitz V."/>
            <person name="Hugenholtz P."/>
            <person name="Kyrpides N.C."/>
            <person name="Klenk H.P."/>
        </authorList>
    </citation>
    <scope>NUCLEOTIDE SEQUENCE [LARGE SCALE GENOMIC DNA]</scope>
    <source>
        <strain evidence="3">DSM 11486 / M11TL</strain>
    </source>
</reference>
<organism evidence="2 3">
    <name type="scientific">Thermosphaera aggregans (strain DSM 11486 / M11TL)</name>
    <dbReference type="NCBI Taxonomy" id="633148"/>
    <lineage>
        <taxon>Archaea</taxon>
        <taxon>Thermoproteota</taxon>
        <taxon>Thermoprotei</taxon>
        <taxon>Desulfurococcales</taxon>
        <taxon>Desulfurococcaceae</taxon>
        <taxon>Thermosphaera</taxon>
    </lineage>
</organism>
<feature type="transmembrane region" description="Helical" evidence="1">
    <location>
        <begin position="6"/>
        <end position="24"/>
    </location>
</feature>
<gene>
    <name evidence="2" type="ordered locus">Tagg_0887</name>
</gene>
<feature type="transmembrane region" description="Helical" evidence="1">
    <location>
        <begin position="31"/>
        <end position="53"/>
    </location>
</feature>
<evidence type="ECO:0000313" key="3">
    <source>
        <dbReference type="Proteomes" id="UP000002376"/>
    </source>
</evidence>
<name>D5U209_THEAM</name>
<feature type="transmembrane region" description="Helical" evidence="1">
    <location>
        <begin position="59"/>
        <end position="79"/>
    </location>
</feature>
<sequence length="119" mass="13591">MEEVSAWILFYFILGLLPFLDPWLVREMREWLGLLDAFASFVFILRILGLIINTQASNVAPHICLYVQGALVGAGEYMFYLIGANISRCVRFGRFSWRRFLSYIVIGPLLILVGLAIQC</sequence>
<keyword evidence="1" id="KW-0472">Membrane</keyword>
<accession>D5U209</accession>
<dbReference type="STRING" id="633148.Tagg_0887"/>
<evidence type="ECO:0000256" key="1">
    <source>
        <dbReference type="SAM" id="Phobius"/>
    </source>
</evidence>
<evidence type="ECO:0000313" key="2">
    <source>
        <dbReference type="EMBL" id="ADG91159.1"/>
    </source>
</evidence>
<reference key="3">
    <citation type="submission" date="2010-02" db="EMBL/GenBank/DDBJ databases">
        <title>Complete genome sequence of Thermosphaera aggregans type strain (M11TL).</title>
        <authorList>
            <consortium name="US DOE Joint Genome Institute (JGI-PGF)"/>
            <person name="Spring S."/>
            <person name="Lapidus A."/>
            <person name="Munk C."/>
            <person name="Schroeder M."/>
            <person name="Glavina Del Rio T."/>
            <person name="Tice H."/>
            <person name="Copeland A."/>
            <person name="Cheng J.-F."/>
            <person name="Lucas S."/>
            <person name="Chen F."/>
            <person name="Nolan M."/>
            <person name="Bruce D."/>
            <person name="Goodwin L."/>
            <person name="Pitluck S."/>
            <person name="Ivanova N."/>
            <person name="Mavromatis K."/>
            <person name="Ovchinnikova G."/>
            <person name="Pati A."/>
            <person name="Chen A."/>
            <person name="Palaniappan K."/>
            <person name="Land M."/>
            <person name="Hauser L."/>
            <person name="Chang Y.-J."/>
            <person name="Jeffries C.C."/>
            <person name="Brettin T."/>
            <person name="Detter J.C."/>
            <person name="Tapia R."/>
            <person name="Han C."/>
            <person name="Chain P."/>
            <person name="Heimerl T."/>
            <person name="Weik F."/>
            <person name="Goker M."/>
            <person name="Rachel R."/>
            <person name="Bristow J."/>
            <person name="Eisen J.A."/>
            <person name="Markowitz V."/>
            <person name="Hugenholtz P."/>
            <person name="Kyrpides N.C."/>
            <person name="Klenk H.-P."/>
        </authorList>
    </citation>
    <scope>NUCLEOTIDE SEQUENCE</scope>
    <source>
        <strain>DSM 11486</strain>
    </source>
</reference>
<feature type="transmembrane region" description="Helical" evidence="1">
    <location>
        <begin position="100"/>
        <end position="117"/>
    </location>
</feature>
<reference evidence="3" key="2">
    <citation type="journal article" date="2010" name="Stand. Genomic Sci.">
        <title>Complete genome sequence of Thermosphaera aggregans type strain (M11TLT).</title>
        <authorList>
            <person name="Spring S."/>
            <person name="Rachel R."/>
            <person name="Lapidus A."/>
            <person name="Davenport K."/>
            <person name="Tice H."/>
            <person name="Copeland A."/>
            <person name="Cheng J.-F."/>
            <person name="Lucas S."/>
            <person name="Chen F."/>
            <person name="Nolan M."/>
            <person name="Bruce D."/>
            <person name="Goodwin L."/>
            <person name="Pitluck S."/>
            <person name="Ivanova N."/>
            <person name="Mavromatis K."/>
            <person name="Ovchinnikova G."/>
            <person name="Pati A."/>
            <person name="Chen A."/>
            <person name="Palaniappan K."/>
            <person name="Land M."/>
            <person name="Hauser L."/>
            <person name="Chang Y.-J."/>
            <person name="Jeffries C.C."/>
            <person name="Brettin T."/>
            <person name="Detter J.C."/>
            <person name="Tapia R."/>
            <person name="Han C."/>
            <person name="Heimerl T."/>
            <person name="Weikl F."/>
            <person name="Brambilla E."/>
            <person name="Goker M."/>
            <person name="Bristow J."/>
            <person name="Eisen J.A."/>
            <person name="Markowitz V."/>
            <person name="Hugenholtz P."/>
            <person name="Kyrpides N.C."/>
            <person name="Klenk H.-P."/>
        </authorList>
    </citation>
    <scope>NUCLEOTIDE SEQUENCE [LARGE SCALE GENOMIC DNA]</scope>
    <source>
        <strain evidence="3">DSM 11486 / M11TL</strain>
    </source>
</reference>
<dbReference type="HOGENOM" id="CLU_2056167_0_0_2"/>
<keyword evidence="1" id="KW-1133">Transmembrane helix</keyword>
<dbReference type="KEGG" id="tag:Tagg_0887"/>
<dbReference type="Proteomes" id="UP000002376">
    <property type="component" value="Chromosome"/>
</dbReference>
<dbReference type="AlphaFoldDB" id="D5U209"/>